<dbReference type="Proteomes" id="UP000635726">
    <property type="component" value="Unassembled WGS sequence"/>
</dbReference>
<dbReference type="PANTHER" id="PTHR34406:SF1">
    <property type="entry name" value="PROTEIN YCEI"/>
    <property type="match status" value="1"/>
</dbReference>
<dbReference type="RefSeq" id="WP_188961412.1">
    <property type="nucleotide sequence ID" value="NZ_BMOE01000003.1"/>
</dbReference>
<dbReference type="AlphaFoldDB" id="A0A917PBJ9"/>
<dbReference type="PANTHER" id="PTHR34406">
    <property type="entry name" value="PROTEIN YCEI"/>
    <property type="match status" value="1"/>
</dbReference>
<evidence type="ECO:0000313" key="2">
    <source>
        <dbReference type="EMBL" id="GGJ69515.1"/>
    </source>
</evidence>
<dbReference type="SUPFAM" id="SSF101874">
    <property type="entry name" value="YceI-like"/>
    <property type="match status" value="1"/>
</dbReference>
<name>A0A917PBJ9_9DEIO</name>
<reference evidence="2" key="1">
    <citation type="journal article" date="2014" name="Int. J. Syst. Evol. Microbiol.">
        <title>Complete genome sequence of Corynebacterium casei LMG S-19264T (=DSM 44701T), isolated from a smear-ripened cheese.</title>
        <authorList>
            <consortium name="US DOE Joint Genome Institute (JGI-PGF)"/>
            <person name="Walter F."/>
            <person name="Albersmeier A."/>
            <person name="Kalinowski J."/>
            <person name="Ruckert C."/>
        </authorList>
    </citation>
    <scope>NUCLEOTIDE SEQUENCE</scope>
    <source>
        <strain evidence="2">JCM 14371</strain>
    </source>
</reference>
<dbReference type="InterPro" id="IPR036761">
    <property type="entry name" value="TTHA0802/YceI-like_sf"/>
</dbReference>
<organism evidence="2 3">
    <name type="scientific">Deinococcus aquiradiocola</name>
    <dbReference type="NCBI Taxonomy" id="393059"/>
    <lineage>
        <taxon>Bacteria</taxon>
        <taxon>Thermotogati</taxon>
        <taxon>Deinococcota</taxon>
        <taxon>Deinococci</taxon>
        <taxon>Deinococcales</taxon>
        <taxon>Deinococcaceae</taxon>
        <taxon>Deinococcus</taxon>
    </lineage>
</organism>
<keyword evidence="3" id="KW-1185">Reference proteome</keyword>
<dbReference type="Gene3D" id="2.40.128.110">
    <property type="entry name" value="Lipid/polyisoprenoid-binding, YceI-like"/>
    <property type="match status" value="1"/>
</dbReference>
<dbReference type="EMBL" id="BMOE01000003">
    <property type="protein sequence ID" value="GGJ69515.1"/>
    <property type="molecule type" value="Genomic_DNA"/>
</dbReference>
<accession>A0A917PBJ9</accession>
<gene>
    <name evidence="2" type="ORF">GCM10008939_12360</name>
</gene>
<reference evidence="2" key="2">
    <citation type="submission" date="2020-09" db="EMBL/GenBank/DDBJ databases">
        <authorList>
            <person name="Sun Q."/>
            <person name="Ohkuma M."/>
        </authorList>
    </citation>
    <scope>NUCLEOTIDE SEQUENCE</scope>
    <source>
        <strain evidence="2">JCM 14371</strain>
    </source>
</reference>
<dbReference type="Pfam" id="PF04264">
    <property type="entry name" value="YceI"/>
    <property type="match status" value="1"/>
</dbReference>
<evidence type="ECO:0000259" key="1">
    <source>
        <dbReference type="SMART" id="SM00867"/>
    </source>
</evidence>
<sequence>MNAVTARTRPTRPRRAPWMIAGAALLALGTAVLGAGAVHVYTTRPPQVAAQEGAGVANFNFRVTGIPVPGVVPGVRVQARWRPAALSSTTATVTLNLKALDTGIALRDEHARTFLGVPAHPTATFRLGTLEGAARVAPGQVAHVTARGVLTLNGVSRDVRAPTTLTLNSAGTTLDVKAEFGVTFADHGISIPGADPTTDVQVRFRLPVTP</sequence>
<feature type="domain" description="Lipid/polyisoprenoid-binding YceI-like" evidence="1">
    <location>
        <begin position="48"/>
        <end position="209"/>
    </location>
</feature>
<comment type="caution">
    <text evidence="2">The sequence shown here is derived from an EMBL/GenBank/DDBJ whole genome shotgun (WGS) entry which is preliminary data.</text>
</comment>
<evidence type="ECO:0000313" key="3">
    <source>
        <dbReference type="Proteomes" id="UP000635726"/>
    </source>
</evidence>
<proteinExistence type="predicted"/>
<dbReference type="SMART" id="SM00867">
    <property type="entry name" value="YceI"/>
    <property type="match status" value="1"/>
</dbReference>
<dbReference type="InterPro" id="IPR007372">
    <property type="entry name" value="Lipid/polyisoprenoid-bd_YceI"/>
</dbReference>
<protein>
    <recommendedName>
        <fullName evidence="1">Lipid/polyisoprenoid-binding YceI-like domain-containing protein</fullName>
    </recommendedName>
</protein>